<keyword evidence="2" id="KW-1185">Reference proteome</keyword>
<reference evidence="2" key="1">
    <citation type="submission" date="2017-11" db="EMBL/GenBank/DDBJ databases">
        <authorList>
            <person name="Han C.G."/>
        </authorList>
    </citation>
    <scope>NUCLEOTIDE SEQUENCE [LARGE SCALE GENOMIC DNA]</scope>
</reference>
<proteinExistence type="predicted"/>
<evidence type="ECO:0000313" key="1">
    <source>
        <dbReference type="EMBL" id="AUG87276.1"/>
    </source>
</evidence>
<evidence type="ECO:0000313" key="2">
    <source>
        <dbReference type="Proteomes" id="UP000240214"/>
    </source>
</evidence>
<gene>
    <name evidence="1" type="ORF">SEA_ROWA_11</name>
</gene>
<dbReference type="Proteomes" id="UP000240214">
    <property type="component" value="Segment"/>
</dbReference>
<organism evidence="1 2">
    <name type="scientific">Streptomyces phage Rowa</name>
    <dbReference type="NCBI Taxonomy" id="2059883"/>
    <lineage>
        <taxon>Viruses</taxon>
        <taxon>Duplodnaviria</taxon>
        <taxon>Heunggongvirae</taxon>
        <taxon>Uroviricota</taxon>
        <taxon>Caudoviricetes</taxon>
        <taxon>Rowavirus</taxon>
        <taxon>Rowavirus rowa</taxon>
    </lineage>
</organism>
<accession>A0A2H5BLS0</accession>
<protein>
    <submittedName>
        <fullName evidence="1">Head-to-tail connector complex protein</fullName>
    </submittedName>
</protein>
<dbReference type="EMBL" id="MG593803">
    <property type="protein sequence ID" value="AUG87276.1"/>
    <property type="molecule type" value="Genomic_DNA"/>
</dbReference>
<name>A0A2H5BLS0_9CAUD</name>
<sequence length="139" mass="15702">MMRRLIRLSKPVILFPDAVLVAIQYLRPNITAAVYSRVPNPRPAEFVRIQRLGGTRRSLILDRPRIDVECWSDSEENAEALCSKVRAYVLAMAGKRGQTTVYDVAEVSGPMWLPDSESGQPRYSFAVEFSTRGTRLETT</sequence>